<sequence>MRGVTAPPDGISIGHWTDRARMTGCTVILAPGGAVAGGEVRGGGPGTRETDLLSPASGARMIQALLLTGGSAFGLAAADGVASWLAERGHGHETRLGVRVPLVPAAVVFDLARGDPEARPGPIEGYEACQAARRREPERGSVGAGTGCAAGKLLGPASWTPTGVGWAADHVQGARVCVLAVVNPVGEVVAEDGSVLAGARRDGAPVRTAELLKEGIAPPPAREATTLVAVLTDADLDKTQAWLVARSASAGIARAVHPTATPFDGDAAFCLATGRCPFDPTALA</sequence>
<evidence type="ECO:0000313" key="2">
    <source>
        <dbReference type="EMBL" id="CAA9408273.1"/>
    </source>
</evidence>
<accession>A0A6J4P9H5</accession>
<dbReference type="SUPFAM" id="SSF56266">
    <property type="entry name" value="DmpA/ArgJ-like"/>
    <property type="match status" value="1"/>
</dbReference>
<protein>
    <recommendedName>
        <fullName evidence="3">Hydrolase</fullName>
    </recommendedName>
</protein>
<name>A0A6J4P9H5_9ACTN</name>
<organism evidence="2">
    <name type="scientific">uncultured Quadrisphaera sp</name>
    <dbReference type="NCBI Taxonomy" id="904978"/>
    <lineage>
        <taxon>Bacteria</taxon>
        <taxon>Bacillati</taxon>
        <taxon>Actinomycetota</taxon>
        <taxon>Actinomycetes</taxon>
        <taxon>Kineosporiales</taxon>
        <taxon>Kineosporiaceae</taxon>
        <taxon>Quadrisphaera</taxon>
        <taxon>environmental samples</taxon>
    </lineage>
</organism>
<dbReference type="InterPro" id="IPR016117">
    <property type="entry name" value="ArgJ-like_dom_sf"/>
</dbReference>
<dbReference type="CDD" id="cd02252">
    <property type="entry name" value="nylC_like"/>
    <property type="match status" value="1"/>
</dbReference>
<dbReference type="EMBL" id="CADCUY010000269">
    <property type="protein sequence ID" value="CAA9408273.1"/>
    <property type="molecule type" value="Genomic_DNA"/>
</dbReference>
<dbReference type="AlphaFoldDB" id="A0A6J4P9H5"/>
<comment type="similarity">
    <text evidence="1">Belongs to the peptidase S58 family.</text>
</comment>
<proteinExistence type="inferred from homology"/>
<dbReference type="InterPro" id="IPR005321">
    <property type="entry name" value="Peptidase_S58_DmpA"/>
</dbReference>
<gene>
    <name evidence="2" type="ORF">AVDCRST_MAG35-1287</name>
</gene>
<feature type="non-terminal residue" evidence="2">
    <location>
        <position position="284"/>
    </location>
</feature>
<dbReference type="GO" id="GO:0004177">
    <property type="term" value="F:aminopeptidase activity"/>
    <property type="evidence" value="ECO:0007669"/>
    <property type="project" value="TreeGrafter"/>
</dbReference>
<dbReference type="Pfam" id="PF03576">
    <property type="entry name" value="Peptidase_S58"/>
    <property type="match status" value="1"/>
</dbReference>
<reference evidence="2" key="1">
    <citation type="submission" date="2020-02" db="EMBL/GenBank/DDBJ databases">
        <authorList>
            <person name="Meier V. D."/>
        </authorList>
    </citation>
    <scope>NUCLEOTIDE SEQUENCE</scope>
    <source>
        <strain evidence="2">AVDCRST_MAG35</strain>
    </source>
</reference>
<evidence type="ECO:0000256" key="1">
    <source>
        <dbReference type="ARBA" id="ARBA00007068"/>
    </source>
</evidence>
<dbReference type="PANTHER" id="PTHR36512:SF3">
    <property type="entry name" value="BLR5678 PROTEIN"/>
    <property type="match status" value="1"/>
</dbReference>
<dbReference type="Gene3D" id="3.60.70.12">
    <property type="entry name" value="L-amino peptidase D-ALA esterase/amidase"/>
    <property type="match status" value="1"/>
</dbReference>
<dbReference type="PANTHER" id="PTHR36512">
    <property type="entry name" value="D-AMINOPEPTIDASE"/>
    <property type="match status" value="1"/>
</dbReference>
<evidence type="ECO:0008006" key="3">
    <source>
        <dbReference type="Google" id="ProtNLM"/>
    </source>
</evidence>